<evidence type="ECO:0000256" key="7">
    <source>
        <dbReference type="ARBA" id="ARBA00023136"/>
    </source>
</evidence>
<comment type="similarity">
    <text evidence="2 8">Belongs to the 4-toluene sulfonate uptake permease (TSUP) (TC 2.A.102) family.</text>
</comment>
<evidence type="ECO:0000256" key="1">
    <source>
        <dbReference type="ARBA" id="ARBA00004651"/>
    </source>
</evidence>
<sequence>MLDNVTFLLAAVPAVLIAGISKGGFGSGASFVSVTILALVLPPAAALGLMLPLLIVMDLTSLRPYWKRWSNRDAVILILASVPGIVIGAALLSRASPDVVRLLIGGISIAFVAYQLWPRRAQREDKPWPVWVGVLAGAVAGFTSFISHAGGPVTAVYLLRQKLDKTTYQATTVIVFFAINLLKLGFYAGLGLFSLSAVADIALLAPVAIAGTWIGVRAHFLMPERWFFVLTYVLLLATGAKLMFDGLT</sequence>
<dbReference type="Proteomes" id="UP000244904">
    <property type="component" value="Unassembled WGS sequence"/>
</dbReference>
<evidence type="ECO:0000256" key="2">
    <source>
        <dbReference type="ARBA" id="ARBA00009142"/>
    </source>
</evidence>
<evidence type="ECO:0000256" key="8">
    <source>
        <dbReference type="RuleBase" id="RU363041"/>
    </source>
</evidence>
<feature type="transmembrane region" description="Helical" evidence="8">
    <location>
        <begin position="36"/>
        <end position="62"/>
    </location>
</feature>
<dbReference type="OrthoDB" id="7028171at2"/>
<gene>
    <name evidence="9" type="ORF">PRI8871_00409</name>
</gene>
<dbReference type="PANTHER" id="PTHR30269">
    <property type="entry name" value="TRANSMEMBRANE PROTEIN YFCA"/>
    <property type="match status" value="1"/>
</dbReference>
<reference evidence="10" key="1">
    <citation type="submission" date="2018-03" db="EMBL/GenBank/DDBJ databases">
        <authorList>
            <person name="Rodrigo-Torres L."/>
            <person name="Arahal R. D."/>
            <person name="Lucena T."/>
        </authorList>
    </citation>
    <scope>NUCLEOTIDE SEQUENCE [LARGE SCALE GENOMIC DNA]</scope>
    <source>
        <strain evidence="10">CECT 8871</strain>
    </source>
</reference>
<keyword evidence="7 8" id="KW-0472">Membrane</keyword>
<evidence type="ECO:0000256" key="3">
    <source>
        <dbReference type="ARBA" id="ARBA00022448"/>
    </source>
</evidence>
<comment type="subcellular location">
    <subcellularLocation>
        <location evidence="1 8">Cell membrane</location>
        <topology evidence="1 8">Multi-pass membrane protein</topology>
    </subcellularLocation>
</comment>
<dbReference type="EMBL" id="OMOJ01000001">
    <property type="protein sequence ID" value="SPF77823.1"/>
    <property type="molecule type" value="Genomic_DNA"/>
</dbReference>
<feature type="transmembrane region" description="Helical" evidence="8">
    <location>
        <begin position="129"/>
        <end position="147"/>
    </location>
</feature>
<dbReference type="GO" id="GO:0005886">
    <property type="term" value="C:plasma membrane"/>
    <property type="evidence" value="ECO:0007669"/>
    <property type="project" value="UniProtKB-SubCell"/>
</dbReference>
<evidence type="ECO:0000313" key="10">
    <source>
        <dbReference type="Proteomes" id="UP000244904"/>
    </source>
</evidence>
<feature type="transmembrane region" description="Helical" evidence="8">
    <location>
        <begin position="99"/>
        <end position="117"/>
    </location>
</feature>
<evidence type="ECO:0000313" key="9">
    <source>
        <dbReference type="EMBL" id="SPF77823.1"/>
    </source>
</evidence>
<feature type="transmembrane region" description="Helical" evidence="8">
    <location>
        <begin position="226"/>
        <end position="244"/>
    </location>
</feature>
<dbReference type="AlphaFoldDB" id="A0A2R8AP63"/>
<accession>A0A2R8AP63</accession>
<keyword evidence="4 8" id="KW-1003">Cell membrane</keyword>
<proteinExistence type="inferred from homology"/>
<feature type="transmembrane region" description="Helical" evidence="8">
    <location>
        <begin position="193"/>
        <end position="214"/>
    </location>
</feature>
<keyword evidence="3" id="KW-0813">Transport</keyword>
<dbReference type="InterPro" id="IPR002781">
    <property type="entry name" value="TM_pro_TauE-like"/>
</dbReference>
<evidence type="ECO:0000256" key="5">
    <source>
        <dbReference type="ARBA" id="ARBA00022692"/>
    </source>
</evidence>
<dbReference type="Pfam" id="PF01925">
    <property type="entry name" value="TauE"/>
    <property type="match status" value="1"/>
</dbReference>
<evidence type="ECO:0000256" key="6">
    <source>
        <dbReference type="ARBA" id="ARBA00022989"/>
    </source>
</evidence>
<feature type="transmembrane region" description="Helical" evidence="8">
    <location>
        <begin position="74"/>
        <end position="93"/>
    </location>
</feature>
<keyword evidence="10" id="KW-1185">Reference proteome</keyword>
<feature type="transmembrane region" description="Helical" evidence="8">
    <location>
        <begin position="167"/>
        <end position="186"/>
    </location>
</feature>
<name>A0A2R8AP63_9RHOB</name>
<keyword evidence="5 8" id="KW-0812">Transmembrane</keyword>
<dbReference type="PANTHER" id="PTHR30269:SF37">
    <property type="entry name" value="MEMBRANE TRANSPORTER PROTEIN"/>
    <property type="match status" value="1"/>
</dbReference>
<keyword evidence="6 8" id="KW-1133">Transmembrane helix</keyword>
<dbReference type="InterPro" id="IPR052017">
    <property type="entry name" value="TSUP"/>
</dbReference>
<organism evidence="9 10">
    <name type="scientific">Pseudoprimorskyibacter insulae</name>
    <dbReference type="NCBI Taxonomy" id="1695997"/>
    <lineage>
        <taxon>Bacteria</taxon>
        <taxon>Pseudomonadati</taxon>
        <taxon>Pseudomonadota</taxon>
        <taxon>Alphaproteobacteria</taxon>
        <taxon>Rhodobacterales</taxon>
        <taxon>Paracoccaceae</taxon>
        <taxon>Pseudoprimorskyibacter</taxon>
    </lineage>
</organism>
<protein>
    <recommendedName>
        <fullName evidence="8">Probable membrane transporter protein</fullName>
    </recommendedName>
</protein>
<evidence type="ECO:0000256" key="4">
    <source>
        <dbReference type="ARBA" id="ARBA00022475"/>
    </source>
</evidence>